<comment type="caution">
    <text evidence="2">The sequence shown here is derived from an EMBL/GenBank/DDBJ whole genome shotgun (WGS) entry which is preliminary data.</text>
</comment>
<evidence type="ECO:0000256" key="1">
    <source>
        <dbReference type="SAM" id="MobiDB-lite"/>
    </source>
</evidence>
<evidence type="ECO:0000313" key="2">
    <source>
        <dbReference type="EMBL" id="PRQ21320.1"/>
    </source>
</evidence>
<feature type="region of interest" description="Disordered" evidence="1">
    <location>
        <begin position="1"/>
        <end position="24"/>
    </location>
</feature>
<gene>
    <name evidence="2" type="ORF">RchiOBHm_Chr7g0237891</name>
</gene>
<dbReference type="Gramene" id="PRQ21320">
    <property type="protein sequence ID" value="PRQ21320"/>
    <property type="gene ID" value="RchiOBHm_Chr7g0237891"/>
</dbReference>
<evidence type="ECO:0000313" key="3">
    <source>
        <dbReference type="Proteomes" id="UP000238479"/>
    </source>
</evidence>
<sequence>MNTRTQTQPRKSTTEGSPSLLSSSSPISAFSLALIELVLSLALTRKAFHIAIPDSVVSLFLRRQHLRNLGLCKDIRRLSFG</sequence>
<reference evidence="2 3" key="1">
    <citation type="journal article" date="2018" name="Nat. Genet.">
        <title>The Rosa genome provides new insights in the design of modern roses.</title>
        <authorList>
            <person name="Bendahmane M."/>
        </authorList>
    </citation>
    <scope>NUCLEOTIDE SEQUENCE [LARGE SCALE GENOMIC DNA]</scope>
    <source>
        <strain evidence="3">cv. Old Blush</strain>
    </source>
</reference>
<name>A0A2P6PHB3_ROSCH</name>
<dbReference type="Proteomes" id="UP000238479">
    <property type="component" value="Chromosome 7"/>
</dbReference>
<dbReference type="AlphaFoldDB" id="A0A2P6PHB3"/>
<organism evidence="2 3">
    <name type="scientific">Rosa chinensis</name>
    <name type="common">China rose</name>
    <dbReference type="NCBI Taxonomy" id="74649"/>
    <lineage>
        <taxon>Eukaryota</taxon>
        <taxon>Viridiplantae</taxon>
        <taxon>Streptophyta</taxon>
        <taxon>Embryophyta</taxon>
        <taxon>Tracheophyta</taxon>
        <taxon>Spermatophyta</taxon>
        <taxon>Magnoliopsida</taxon>
        <taxon>eudicotyledons</taxon>
        <taxon>Gunneridae</taxon>
        <taxon>Pentapetalae</taxon>
        <taxon>rosids</taxon>
        <taxon>fabids</taxon>
        <taxon>Rosales</taxon>
        <taxon>Rosaceae</taxon>
        <taxon>Rosoideae</taxon>
        <taxon>Rosoideae incertae sedis</taxon>
        <taxon>Rosa</taxon>
    </lineage>
</organism>
<keyword evidence="3" id="KW-1185">Reference proteome</keyword>
<dbReference type="EMBL" id="PDCK01000045">
    <property type="protein sequence ID" value="PRQ21320.1"/>
    <property type="molecule type" value="Genomic_DNA"/>
</dbReference>
<protein>
    <submittedName>
        <fullName evidence="2">Uncharacterized protein</fullName>
    </submittedName>
</protein>
<accession>A0A2P6PHB3</accession>
<feature type="compositionally biased region" description="Polar residues" evidence="1">
    <location>
        <begin position="1"/>
        <end position="16"/>
    </location>
</feature>
<proteinExistence type="predicted"/>